<evidence type="ECO:0000313" key="2">
    <source>
        <dbReference type="Proteomes" id="UP000247744"/>
    </source>
</evidence>
<dbReference type="EMBL" id="QGLL01000001">
    <property type="protein sequence ID" value="PXY85706.1"/>
    <property type="molecule type" value="Genomic_DNA"/>
</dbReference>
<accession>A0A318MDZ7</accession>
<name>A0A318MDZ7_9BIFI</name>
<sequence length="81" mass="9098">MKNWLTPSDHDLDDKADGCARGMAYTAIRGQRLLSQLQKTCAQVGQKPGQLRSAEHQDRRCPVPHWQAQSLNAVELATVNW</sequence>
<dbReference type="AlphaFoldDB" id="A0A318MDZ7"/>
<reference evidence="1 2" key="1">
    <citation type="submission" date="2018-05" db="EMBL/GenBank/DDBJ databases">
        <title>Reference genomes for bee gut microbiota database.</title>
        <authorList>
            <person name="Ellegaard K.M."/>
        </authorList>
    </citation>
    <scope>NUCLEOTIDE SEQUENCE [LARGE SCALE GENOMIC DNA]</scope>
    <source>
        <strain evidence="1 2">ESL0200</strain>
    </source>
</reference>
<dbReference type="Proteomes" id="UP000247744">
    <property type="component" value="Unassembled WGS sequence"/>
</dbReference>
<evidence type="ECO:0000313" key="1">
    <source>
        <dbReference type="EMBL" id="PXY85706.1"/>
    </source>
</evidence>
<protein>
    <recommendedName>
        <fullName evidence="3">Transposase</fullName>
    </recommendedName>
</protein>
<comment type="caution">
    <text evidence="1">The sequence shown here is derived from an EMBL/GenBank/DDBJ whole genome shotgun (WGS) entry which is preliminary data.</text>
</comment>
<gene>
    <name evidence="1" type="ORF">DKK75_00575</name>
</gene>
<proteinExistence type="predicted"/>
<evidence type="ECO:0008006" key="3">
    <source>
        <dbReference type="Google" id="ProtNLM"/>
    </source>
</evidence>
<organism evidence="1 2">
    <name type="scientific">Bifidobacterium asteroides</name>
    <dbReference type="NCBI Taxonomy" id="1684"/>
    <lineage>
        <taxon>Bacteria</taxon>
        <taxon>Bacillati</taxon>
        <taxon>Actinomycetota</taxon>
        <taxon>Actinomycetes</taxon>
        <taxon>Bifidobacteriales</taxon>
        <taxon>Bifidobacteriaceae</taxon>
        <taxon>Bifidobacterium</taxon>
    </lineage>
</organism>